<evidence type="ECO:0000256" key="3">
    <source>
        <dbReference type="ARBA" id="ARBA00023098"/>
    </source>
</evidence>
<evidence type="ECO:0000256" key="1">
    <source>
        <dbReference type="ARBA" id="ARBA00022801"/>
    </source>
</evidence>
<protein>
    <submittedName>
        <fullName evidence="5">Sn1-specific diacylglycerol lipase beta</fullName>
    </submittedName>
</protein>
<dbReference type="PANTHER" id="PTHR45792">
    <property type="entry name" value="DIACYLGLYCEROL LIPASE HOMOLOG-RELATED"/>
    <property type="match status" value="1"/>
</dbReference>
<keyword evidence="3" id="KW-0443">Lipid metabolism</keyword>
<gene>
    <name evidence="5" type="primary">DAGLB</name>
    <name evidence="5" type="ORF">E2C01_003700</name>
</gene>
<dbReference type="OrthoDB" id="438440at2759"/>
<organism evidence="5 6">
    <name type="scientific">Portunus trituberculatus</name>
    <name type="common">Swimming crab</name>
    <name type="synonym">Neptunus trituberculatus</name>
    <dbReference type="NCBI Taxonomy" id="210409"/>
    <lineage>
        <taxon>Eukaryota</taxon>
        <taxon>Metazoa</taxon>
        <taxon>Ecdysozoa</taxon>
        <taxon>Arthropoda</taxon>
        <taxon>Crustacea</taxon>
        <taxon>Multicrustacea</taxon>
        <taxon>Malacostraca</taxon>
        <taxon>Eumalacostraca</taxon>
        <taxon>Eucarida</taxon>
        <taxon>Decapoda</taxon>
        <taxon>Pleocyemata</taxon>
        <taxon>Brachyura</taxon>
        <taxon>Eubrachyura</taxon>
        <taxon>Portunoidea</taxon>
        <taxon>Portunidae</taxon>
        <taxon>Portuninae</taxon>
        <taxon>Portunus</taxon>
    </lineage>
</organism>
<dbReference type="EMBL" id="VSRR010000142">
    <property type="protein sequence ID" value="MPC11047.1"/>
    <property type="molecule type" value="Genomic_DNA"/>
</dbReference>
<dbReference type="InterPro" id="IPR029058">
    <property type="entry name" value="AB_hydrolase_fold"/>
</dbReference>
<evidence type="ECO:0000313" key="5">
    <source>
        <dbReference type="EMBL" id="MPC11047.1"/>
    </source>
</evidence>
<keyword evidence="6" id="KW-1185">Reference proteome</keyword>
<feature type="transmembrane region" description="Helical" evidence="4">
    <location>
        <begin position="18"/>
        <end position="43"/>
    </location>
</feature>
<evidence type="ECO:0000256" key="2">
    <source>
        <dbReference type="ARBA" id="ARBA00022963"/>
    </source>
</evidence>
<feature type="transmembrane region" description="Helical" evidence="4">
    <location>
        <begin position="100"/>
        <end position="121"/>
    </location>
</feature>
<dbReference type="GO" id="GO:0005886">
    <property type="term" value="C:plasma membrane"/>
    <property type="evidence" value="ECO:0007669"/>
    <property type="project" value="TreeGrafter"/>
</dbReference>
<proteinExistence type="predicted"/>
<keyword evidence="1" id="KW-0378">Hydrolase</keyword>
<keyword evidence="4" id="KW-0812">Transmembrane</keyword>
<dbReference type="SUPFAM" id="SSF53474">
    <property type="entry name" value="alpha/beta-Hydrolases"/>
    <property type="match status" value="1"/>
</dbReference>
<dbReference type="GO" id="GO:0019369">
    <property type="term" value="P:arachidonate metabolic process"/>
    <property type="evidence" value="ECO:0007669"/>
    <property type="project" value="TreeGrafter"/>
</dbReference>
<dbReference type="GO" id="GO:0005737">
    <property type="term" value="C:cytoplasm"/>
    <property type="evidence" value="ECO:0007669"/>
    <property type="project" value="TreeGrafter"/>
</dbReference>
<dbReference type="GO" id="GO:0004806">
    <property type="term" value="F:triacylglycerol lipase activity"/>
    <property type="evidence" value="ECO:0007669"/>
    <property type="project" value="TreeGrafter"/>
</dbReference>
<name>A0A5B7CN31_PORTR</name>
<accession>A0A5B7CN31</accession>
<dbReference type="Gene3D" id="3.40.50.1820">
    <property type="entry name" value="alpha/beta hydrolase"/>
    <property type="match status" value="1"/>
</dbReference>
<dbReference type="AlphaFoldDB" id="A0A5B7CN31"/>
<evidence type="ECO:0000256" key="4">
    <source>
        <dbReference type="SAM" id="Phobius"/>
    </source>
</evidence>
<dbReference type="CDD" id="cd00519">
    <property type="entry name" value="Lipase_3"/>
    <property type="match status" value="1"/>
</dbReference>
<keyword evidence="4" id="KW-1133">Transmembrane helix</keyword>
<dbReference type="Proteomes" id="UP000324222">
    <property type="component" value="Unassembled WGS sequence"/>
</dbReference>
<dbReference type="InterPro" id="IPR052214">
    <property type="entry name" value="DAG_Lipase-Related"/>
</dbReference>
<evidence type="ECO:0000313" key="6">
    <source>
        <dbReference type="Proteomes" id="UP000324222"/>
    </source>
</evidence>
<keyword evidence="2" id="KW-0442">Lipid degradation</keyword>
<feature type="transmembrane region" description="Helical" evidence="4">
    <location>
        <begin position="141"/>
        <end position="160"/>
    </location>
</feature>
<dbReference type="GO" id="GO:0022008">
    <property type="term" value="P:neurogenesis"/>
    <property type="evidence" value="ECO:0007669"/>
    <property type="project" value="TreeGrafter"/>
</dbReference>
<dbReference type="GO" id="GO:0046340">
    <property type="term" value="P:diacylglycerol catabolic process"/>
    <property type="evidence" value="ECO:0007669"/>
    <property type="project" value="TreeGrafter"/>
</dbReference>
<keyword evidence="4" id="KW-0472">Membrane</keyword>
<reference evidence="5 6" key="1">
    <citation type="submission" date="2019-05" db="EMBL/GenBank/DDBJ databases">
        <title>Another draft genome of Portunus trituberculatus and its Hox gene families provides insights of decapod evolution.</title>
        <authorList>
            <person name="Jeong J.-H."/>
            <person name="Song I."/>
            <person name="Kim S."/>
            <person name="Choi T."/>
            <person name="Kim D."/>
            <person name="Ryu S."/>
            <person name="Kim W."/>
        </authorList>
    </citation>
    <scope>NUCLEOTIDE SEQUENCE [LARGE SCALE GENOMIC DNA]</scope>
    <source>
        <tissue evidence="5">Muscle</tissue>
    </source>
</reference>
<dbReference type="PANTHER" id="PTHR45792:SF2">
    <property type="entry name" value="DIACYLGLYCEROL LIPASE-BETA"/>
    <property type="match status" value="1"/>
</dbReference>
<feature type="transmembrane region" description="Helical" evidence="4">
    <location>
        <begin position="55"/>
        <end position="80"/>
    </location>
</feature>
<comment type="caution">
    <text evidence="5">The sequence shown here is derived from an EMBL/GenBank/DDBJ whole genome shotgun (WGS) entry which is preliminary data.</text>
</comment>
<sequence length="467" mass="52303">MPALVVFNRRWRIGSDDLVIPGIIEVILRSVWLGLTTAILVQHESDTSRCSHGSYLLRLFLLVSLVLLGVTLVITVMLVVHSSRGTIVNALPRKHVPALIVTRVVFGIPEVAWNIIGSVWILMGDIECEPDTALPMLMKALVTYTWVAIALILLGILLLFDPMKRPSRQGVVEGGTLGSHYIQLWEKRCRLLCCVRSHDDSISEAFKNVADVFASLFEDLDLVASDLAAALVLLRLKRKYEEQREESFRKIDRHLPISRSSTASIGTLQDEGRLPYQQSPRPEWMKVGSAEHFMKFAMASYGWPWFIYHNFCQGCCSLKAHLLCCSCCRSTPRYVMQDNCCLCHTAALKAITGLSEENITYITFHNKIYEVPFFIAIDDETQNVVLAIRGTLSLHDAITDLNAQCTVVEGEGLPAGCMAHKGMVIAARSVLTRLDESRALNEACSSRPGYGLVITGEWIRFTKKMFW</sequence>